<keyword evidence="5 13" id="KW-0520">NAD</keyword>
<feature type="binding site" evidence="13">
    <location>
        <position position="14"/>
    </location>
    <ligand>
        <name>NADPH</name>
        <dbReference type="ChEBI" id="CHEBI:57783"/>
    </ligand>
</feature>
<dbReference type="GO" id="GO:0005829">
    <property type="term" value="C:cytosol"/>
    <property type="evidence" value="ECO:0007669"/>
    <property type="project" value="TreeGrafter"/>
</dbReference>
<feature type="domain" description="Glycerol-3-phosphate dehydrogenase NAD-dependent C-terminal" evidence="19">
    <location>
        <begin position="179"/>
        <end position="318"/>
    </location>
</feature>
<evidence type="ECO:0000256" key="2">
    <source>
        <dbReference type="ARBA" id="ARBA00022516"/>
    </source>
</evidence>
<evidence type="ECO:0000256" key="9">
    <source>
        <dbReference type="ARBA" id="ARBA00052716"/>
    </source>
</evidence>
<dbReference type="PANTHER" id="PTHR11728:SF1">
    <property type="entry name" value="GLYCEROL-3-PHOSPHATE DEHYDROGENASE [NAD(+)] 2, CHLOROPLASTIC"/>
    <property type="match status" value="1"/>
</dbReference>
<dbReference type="NCBIfam" id="NF009098">
    <property type="entry name" value="PRK12439.1"/>
    <property type="match status" value="1"/>
</dbReference>
<keyword evidence="2 13" id="KW-0444">Lipid biosynthesis</keyword>
<comment type="catalytic activity">
    <reaction evidence="13">
        <text>sn-glycerol 3-phosphate + NAD(+) = dihydroxyacetone phosphate + NADH + H(+)</text>
        <dbReference type="Rhea" id="RHEA:11092"/>
        <dbReference type="ChEBI" id="CHEBI:15378"/>
        <dbReference type="ChEBI" id="CHEBI:57540"/>
        <dbReference type="ChEBI" id="CHEBI:57597"/>
        <dbReference type="ChEBI" id="CHEBI:57642"/>
        <dbReference type="ChEBI" id="CHEBI:57945"/>
        <dbReference type="EC" id="1.1.1.94"/>
    </reaction>
</comment>
<proteinExistence type="inferred from homology"/>
<dbReference type="PIRSF" id="PIRSF000114">
    <property type="entry name" value="Glycerol-3-P_dh"/>
    <property type="match status" value="1"/>
</dbReference>
<feature type="binding site" evidence="13">
    <location>
        <position position="190"/>
    </location>
    <ligand>
        <name>sn-glycerol 3-phosphate</name>
        <dbReference type="ChEBI" id="CHEBI:57597"/>
    </ligand>
</feature>
<evidence type="ECO:0000256" key="13">
    <source>
        <dbReference type="HAMAP-Rule" id="MF_00394"/>
    </source>
</evidence>
<dbReference type="FunFam" id="3.40.50.720:FF:000019">
    <property type="entry name" value="Glycerol-3-phosphate dehydrogenase [NAD(P)+]"/>
    <property type="match status" value="1"/>
</dbReference>
<dbReference type="EC" id="1.1.1.94" evidence="10 13"/>
<dbReference type="Pfam" id="PF07479">
    <property type="entry name" value="NAD_Gly3P_dh_C"/>
    <property type="match status" value="1"/>
</dbReference>
<keyword evidence="4 13" id="KW-0560">Oxidoreductase</keyword>
<evidence type="ECO:0000256" key="1">
    <source>
        <dbReference type="ARBA" id="ARBA00011009"/>
    </source>
</evidence>
<feature type="domain" description="Glycerol-3-phosphate dehydrogenase NAD-dependent N-terminal" evidence="18">
    <location>
        <begin position="6"/>
        <end position="158"/>
    </location>
</feature>
<comment type="similarity">
    <text evidence="1 13 17">Belongs to the NAD-dependent glycerol-3-phosphate dehydrogenase family.</text>
</comment>
<evidence type="ECO:0000259" key="18">
    <source>
        <dbReference type="Pfam" id="PF01210"/>
    </source>
</evidence>
<dbReference type="GO" id="GO:0008654">
    <property type="term" value="P:phospholipid biosynthetic process"/>
    <property type="evidence" value="ECO:0007669"/>
    <property type="project" value="UniProtKB-KW"/>
</dbReference>
<dbReference type="PROSITE" id="PS00957">
    <property type="entry name" value="NAD_G3PDH"/>
    <property type="match status" value="1"/>
</dbReference>
<feature type="binding site" evidence="13">
    <location>
        <position position="253"/>
    </location>
    <ligand>
        <name>sn-glycerol 3-phosphate</name>
        <dbReference type="ChEBI" id="CHEBI:57597"/>
    </ligand>
</feature>
<evidence type="ECO:0000256" key="14">
    <source>
        <dbReference type="PIRSR" id="PIRSR000114-1"/>
    </source>
</evidence>
<feature type="binding site" evidence="13">
    <location>
        <position position="50"/>
    </location>
    <ligand>
        <name>NADPH</name>
        <dbReference type="ChEBI" id="CHEBI:57783"/>
    </ligand>
</feature>
<feature type="binding site" evidence="13">
    <location>
        <position position="254"/>
    </location>
    <ligand>
        <name>sn-glycerol 3-phosphate</name>
        <dbReference type="ChEBI" id="CHEBI:57597"/>
    </ligand>
</feature>
<dbReference type="GO" id="GO:0006650">
    <property type="term" value="P:glycerophospholipid metabolic process"/>
    <property type="evidence" value="ECO:0007669"/>
    <property type="project" value="UniProtKB-UniRule"/>
</dbReference>
<feature type="binding site" evidence="13">
    <location>
        <position position="13"/>
    </location>
    <ligand>
        <name>NADPH</name>
        <dbReference type="ChEBI" id="CHEBI:57783"/>
    </ligand>
</feature>
<dbReference type="SUPFAM" id="SSF48179">
    <property type="entry name" value="6-phosphogluconate dehydrogenase C-terminal domain-like"/>
    <property type="match status" value="1"/>
</dbReference>
<feature type="binding site" evidence="16">
    <location>
        <begin position="10"/>
        <end position="15"/>
    </location>
    <ligand>
        <name>NAD(+)</name>
        <dbReference type="ChEBI" id="CHEBI:57540"/>
    </ligand>
</feature>
<comment type="catalytic activity">
    <reaction evidence="9">
        <text>sn-glycerol 3-phosphate + NADP(+) = dihydroxyacetone phosphate + NADPH + H(+)</text>
        <dbReference type="Rhea" id="RHEA:11096"/>
        <dbReference type="ChEBI" id="CHEBI:15378"/>
        <dbReference type="ChEBI" id="CHEBI:57597"/>
        <dbReference type="ChEBI" id="CHEBI:57642"/>
        <dbReference type="ChEBI" id="CHEBI:57783"/>
        <dbReference type="ChEBI" id="CHEBI:58349"/>
        <dbReference type="EC" id="1.1.1.94"/>
    </reaction>
    <physiologicalReaction direction="right-to-left" evidence="9">
        <dbReference type="Rhea" id="RHEA:11098"/>
    </physiologicalReaction>
</comment>
<evidence type="ECO:0000256" key="8">
    <source>
        <dbReference type="ARBA" id="ARBA00023264"/>
    </source>
</evidence>
<evidence type="ECO:0000256" key="7">
    <source>
        <dbReference type="ARBA" id="ARBA00023209"/>
    </source>
</evidence>
<dbReference type="NCBIfam" id="NF000942">
    <property type="entry name" value="PRK00094.1-4"/>
    <property type="match status" value="1"/>
</dbReference>
<evidence type="ECO:0000313" key="20">
    <source>
        <dbReference type="EMBL" id="RHW28536.1"/>
    </source>
</evidence>
<dbReference type="GO" id="GO:0141153">
    <property type="term" value="F:glycerol-3-phosphate dehydrogenase (NADP+) activity"/>
    <property type="evidence" value="ECO:0007669"/>
    <property type="project" value="RHEA"/>
</dbReference>
<evidence type="ECO:0000256" key="10">
    <source>
        <dbReference type="ARBA" id="ARBA00066687"/>
    </source>
</evidence>
<evidence type="ECO:0000256" key="6">
    <source>
        <dbReference type="ARBA" id="ARBA00023098"/>
    </source>
</evidence>
<dbReference type="AlphaFoldDB" id="A0A417Y7U2"/>
<feature type="binding site" evidence="13">
    <location>
        <position position="243"/>
    </location>
    <ligand>
        <name>sn-glycerol 3-phosphate</name>
        <dbReference type="ChEBI" id="CHEBI:57597"/>
    </ligand>
</feature>
<dbReference type="RefSeq" id="WP_118921878.1">
    <property type="nucleotide sequence ID" value="NZ_QXGH01000009.1"/>
</dbReference>
<dbReference type="GO" id="GO:0005975">
    <property type="term" value="P:carbohydrate metabolic process"/>
    <property type="evidence" value="ECO:0007669"/>
    <property type="project" value="InterPro"/>
</dbReference>
<evidence type="ECO:0000256" key="12">
    <source>
        <dbReference type="ARBA" id="ARBA00080511"/>
    </source>
</evidence>
<dbReference type="Pfam" id="PF01210">
    <property type="entry name" value="NAD_Gly3P_dh_N"/>
    <property type="match status" value="1"/>
</dbReference>
<evidence type="ECO:0000256" key="11">
    <source>
        <dbReference type="ARBA" id="ARBA00069372"/>
    </source>
</evidence>
<dbReference type="HAMAP" id="MF_00394">
    <property type="entry name" value="NAD_Glyc3P_dehydrog"/>
    <property type="match status" value="1"/>
</dbReference>
<keyword evidence="3 13" id="KW-0521">NADP</keyword>
<organism evidence="20 21">
    <name type="scientific">Nocardioides immobilis</name>
    <dbReference type="NCBI Taxonomy" id="2049295"/>
    <lineage>
        <taxon>Bacteria</taxon>
        <taxon>Bacillati</taxon>
        <taxon>Actinomycetota</taxon>
        <taxon>Actinomycetes</taxon>
        <taxon>Propionibacteriales</taxon>
        <taxon>Nocardioidaceae</taxon>
        <taxon>Nocardioides</taxon>
    </lineage>
</organism>
<evidence type="ECO:0000256" key="3">
    <source>
        <dbReference type="ARBA" id="ARBA00022857"/>
    </source>
</evidence>
<feature type="binding site" evidence="13">
    <location>
        <position position="278"/>
    </location>
    <ligand>
        <name>NADPH</name>
        <dbReference type="ChEBI" id="CHEBI:57783"/>
    </ligand>
</feature>
<dbReference type="Gene3D" id="3.40.50.720">
    <property type="entry name" value="NAD(P)-binding Rossmann-like Domain"/>
    <property type="match status" value="1"/>
</dbReference>
<feature type="binding site" evidence="13">
    <location>
        <position position="139"/>
    </location>
    <ligand>
        <name>NADPH</name>
        <dbReference type="ChEBI" id="CHEBI:57783"/>
    </ligand>
</feature>
<dbReference type="GO" id="GO:0141152">
    <property type="term" value="F:glycerol-3-phosphate dehydrogenase (NAD+) activity"/>
    <property type="evidence" value="ECO:0007669"/>
    <property type="project" value="RHEA"/>
</dbReference>
<keyword evidence="7 13" id="KW-0594">Phospholipid biosynthesis</keyword>
<dbReference type="PANTHER" id="PTHR11728">
    <property type="entry name" value="GLYCEROL-3-PHOSPHATE DEHYDROGENASE"/>
    <property type="match status" value="1"/>
</dbReference>
<comment type="caution">
    <text evidence="13">Lacks conserved residue(s) required for the propagation of feature annotation.</text>
</comment>
<keyword evidence="21" id="KW-1185">Reference proteome</keyword>
<evidence type="ECO:0000256" key="17">
    <source>
        <dbReference type="RuleBase" id="RU000437"/>
    </source>
</evidence>
<dbReference type="NCBIfam" id="NF000940">
    <property type="entry name" value="PRK00094.1-2"/>
    <property type="match status" value="1"/>
</dbReference>
<name>A0A417Y7U2_9ACTN</name>
<evidence type="ECO:0000256" key="4">
    <source>
        <dbReference type="ARBA" id="ARBA00023002"/>
    </source>
</evidence>
<dbReference type="InterPro" id="IPR011128">
    <property type="entry name" value="G3P_DH_NAD-dep_N"/>
</dbReference>
<dbReference type="GO" id="GO:0046168">
    <property type="term" value="P:glycerol-3-phosphate catabolic process"/>
    <property type="evidence" value="ECO:0007669"/>
    <property type="project" value="InterPro"/>
</dbReference>
<evidence type="ECO:0000256" key="5">
    <source>
        <dbReference type="ARBA" id="ARBA00023027"/>
    </source>
</evidence>
<sequence length="336" mass="34831">MKAPRIAVLGAGSWGTTVGAIASRSSPTIVWARDPSAAREIAECRTNERYLPGASLPRGLRATSDLAEAVERADVLVAGVPSQGLRSVLRNVAPILRPWVPVVSLVKGLERGTHKTMTQVVAEELPGHPAGALSGPNIAKEVASGMAAAATLAMPDQGLAAQLADLFRTDKFRIYSSNDVVGVEMAGACKNVYAIAVGMADGAQAGANTKAMVMTRSGREMARLGEALGGRRETFAGLAGMGDLIVTCTSPHSRNRHVGEGLGQGRALADVLAGMSQVAEGVTTTPVVVELAEQVGICVPIAREVLGVVEQGRTVKDAYRGLLRSAPGHETEGDGW</sequence>
<evidence type="ECO:0000256" key="16">
    <source>
        <dbReference type="PIRSR" id="PIRSR000114-3"/>
    </source>
</evidence>
<dbReference type="Proteomes" id="UP000283644">
    <property type="component" value="Unassembled WGS sequence"/>
</dbReference>
<dbReference type="GO" id="GO:0051287">
    <property type="term" value="F:NAD binding"/>
    <property type="evidence" value="ECO:0007669"/>
    <property type="project" value="InterPro"/>
</dbReference>
<feature type="binding site" evidence="13">
    <location>
        <position position="107"/>
    </location>
    <ligand>
        <name>sn-glycerol 3-phosphate</name>
        <dbReference type="ChEBI" id="CHEBI:57597"/>
    </ligand>
</feature>
<dbReference type="EMBL" id="QXGH01000009">
    <property type="protein sequence ID" value="RHW28536.1"/>
    <property type="molecule type" value="Genomic_DNA"/>
</dbReference>
<dbReference type="InterPro" id="IPR006109">
    <property type="entry name" value="G3P_DH_NAD-dep_C"/>
</dbReference>
<dbReference type="InterPro" id="IPR013328">
    <property type="entry name" value="6PGD_dom2"/>
</dbReference>
<feature type="active site" description="Proton acceptor" evidence="13 14">
    <location>
        <position position="190"/>
    </location>
</feature>
<dbReference type="SUPFAM" id="SSF51735">
    <property type="entry name" value="NAD(P)-binding Rossmann-fold domains"/>
    <property type="match status" value="1"/>
</dbReference>
<dbReference type="OrthoDB" id="9812273at2"/>
<protein>
    <recommendedName>
        <fullName evidence="11 13">Glycerol-3-phosphate dehydrogenase [NAD(P)+]</fullName>
        <ecNumber evidence="10 13">1.1.1.94</ecNumber>
    </recommendedName>
    <alternativeName>
        <fullName evidence="13">NAD(P)(+)-dependent glycerol-3-phosphate dehydrogenase</fullName>
    </alternativeName>
    <alternativeName>
        <fullName evidence="12 13">NAD(P)H-dependent dihydroxyacetone-phosphate reductase</fullName>
    </alternativeName>
</protein>
<evidence type="ECO:0000259" key="19">
    <source>
        <dbReference type="Pfam" id="PF07479"/>
    </source>
</evidence>
<accession>A0A417Y7U2</accession>
<feature type="binding site" evidence="13">
    <location>
        <position position="254"/>
    </location>
    <ligand>
        <name>NADPH</name>
        <dbReference type="ChEBI" id="CHEBI:57783"/>
    </ligand>
</feature>
<feature type="binding site" evidence="16">
    <location>
        <position position="139"/>
    </location>
    <ligand>
        <name>NAD(+)</name>
        <dbReference type="ChEBI" id="CHEBI:57540"/>
    </ligand>
</feature>
<dbReference type="GO" id="GO:0046167">
    <property type="term" value="P:glycerol-3-phosphate biosynthetic process"/>
    <property type="evidence" value="ECO:0007669"/>
    <property type="project" value="UniProtKB-UniRule"/>
</dbReference>
<feature type="binding site" evidence="15">
    <location>
        <position position="107"/>
    </location>
    <ligand>
        <name>substrate</name>
    </ligand>
</feature>
<evidence type="ECO:0000313" key="21">
    <source>
        <dbReference type="Proteomes" id="UP000283644"/>
    </source>
</evidence>
<dbReference type="Gene3D" id="1.10.1040.10">
    <property type="entry name" value="N-(1-d-carboxylethyl)-l-norvaline Dehydrogenase, domain 2"/>
    <property type="match status" value="1"/>
</dbReference>
<feature type="binding site" evidence="15">
    <location>
        <begin position="254"/>
        <end position="255"/>
    </location>
    <ligand>
        <name>substrate</name>
    </ligand>
</feature>
<keyword evidence="6 13" id="KW-0443">Lipid metabolism</keyword>
<comment type="caution">
    <text evidence="20">The sequence shown here is derived from an EMBL/GenBank/DDBJ whole genome shotgun (WGS) entry which is preliminary data.</text>
</comment>
<dbReference type="InterPro" id="IPR036291">
    <property type="entry name" value="NAD(P)-bd_dom_sf"/>
</dbReference>
<comment type="pathway">
    <text evidence="13">Membrane lipid metabolism; glycerophospholipid metabolism.</text>
</comment>
<comment type="subcellular location">
    <subcellularLocation>
        <location evidence="13">Cytoplasm</location>
    </subcellularLocation>
</comment>
<gene>
    <name evidence="13" type="primary">gpsA</name>
    <name evidence="20" type="ORF">D0Z08_01295</name>
</gene>
<feature type="binding site" evidence="13">
    <location>
        <position position="255"/>
    </location>
    <ligand>
        <name>sn-glycerol 3-phosphate</name>
        <dbReference type="ChEBI" id="CHEBI:57597"/>
    </ligand>
</feature>
<feature type="binding site" evidence="13">
    <location>
        <position position="135"/>
    </location>
    <ligand>
        <name>sn-glycerol 3-phosphate</name>
        <dbReference type="ChEBI" id="CHEBI:57597"/>
    </ligand>
</feature>
<feature type="binding site" evidence="13">
    <location>
        <position position="107"/>
    </location>
    <ligand>
        <name>NADPH</name>
        <dbReference type="ChEBI" id="CHEBI:57783"/>
    </ligand>
</feature>
<keyword evidence="8 13" id="KW-1208">Phospholipid metabolism</keyword>
<dbReference type="FunFam" id="1.10.1040.10:FF:000001">
    <property type="entry name" value="Glycerol-3-phosphate dehydrogenase [NAD(P)+]"/>
    <property type="match status" value="1"/>
</dbReference>
<evidence type="ECO:0000256" key="15">
    <source>
        <dbReference type="PIRSR" id="PIRSR000114-2"/>
    </source>
</evidence>
<dbReference type="UniPathway" id="UPA00940"/>
<feature type="binding site" evidence="16">
    <location>
        <position position="254"/>
    </location>
    <ligand>
        <name>NAD(+)</name>
        <dbReference type="ChEBI" id="CHEBI:57540"/>
    </ligand>
</feature>
<keyword evidence="13" id="KW-0547">Nucleotide-binding</keyword>
<keyword evidence="13" id="KW-0963">Cytoplasm</keyword>
<dbReference type="PRINTS" id="PR00077">
    <property type="entry name" value="GPDHDRGNASE"/>
</dbReference>
<feature type="binding site" evidence="13">
    <location>
        <position position="33"/>
    </location>
    <ligand>
        <name>NADPH</name>
        <dbReference type="ChEBI" id="CHEBI:57783"/>
    </ligand>
</feature>
<dbReference type="InterPro" id="IPR006168">
    <property type="entry name" value="G3P_DH_NAD-dep"/>
</dbReference>
<comment type="function">
    <text evidence="13">Catalyzes the reduction of the glycolytic intermediate dihydroxyacetone phosphate (DHAP) to sn-glycerol 3-phosphate (G3P), the key precursor for phospholipid synthesis.</text>
</comment>
<feature type="binding site" evidence="13">
    <location>
        <position position="280"/>
    </location>
    <ligand>
        <name>NADPH</name>
        <dbReference type="ChEBI" id="CHEBI:57783"/>
    </ligand>
</feature>
<dbReference type="InterPro" id="IPR008927">
    <property type="entry name" value="6-PGluconate_DH-like_C_sf"/>
</dbReference>
<reference evidence="20 21" key="1">
    <citation type="submission" date="2018-09" db="EMBL/GenBank/DDBJ databases">
        <title>Genome sequencing of Nocardioides immobilis CCTCC AB 2017083 for comparison to Nocardioides silvaticus.</title>
        <authorList>
            <person name="Li C."/>
            <person name="Wang G."/>
        </authorList>
    </citation>
    <scope>NUCLEOTIDE SEQUENCE [LARGE SCALE GENOMIC DNA]</scope>
    <source>
        <strain evidence="20 21">CCTCC AB 2017083</strain>
    </source>
</reference>